<evidence type="ECO:0000256" key="3">
    <source>
        <dbReference type="ARBA" id="ARBA00022617"/>
    </source>
</evidence>
<dbReference type="InterPro" id="IPR002401">
    <property type="entry name" value="Cyt_P450_E_grp-I"/>
</dbReference>
<sequence length="1794" mass="205041">MAKVYGNIFSLRLGSEKMVIVSGYKLAKEALINQIDSFVDRPIVPLFHKVFKGIGTILSNGYLWRMHRKFAVSHLRTFGEGKKSLELKIQQECVHLCNAFRAEKGPFNPMVTLNSAVSNIISCLIFGQRFEYHDEYYQRILRLDNECIQLAGSPRAQLYNVCPWLMEYLPGPHQTIFSNYKQITDFLRGEVNKHREDWDPSNPRDLIDNYLTEMEKEKSDPEAGFNIESLVVTCLDLIEAGTETATTTLRWGLLFMMKFPEIQEKVQEEIDRVIGQSRQPCLADKANMPYTEAVIHEMQRFGDVVPLGFPKKAVKDTILGEYFIPKGTAITINLSSVLHDPDEWETPDTFNPGHFLNENGQFRKRDAFMPFSAGKRACLGEQLARQVIFLFFTSLLQQFTVSKCPGEEPSLEGEIWFTYAPAPYRLCVSTRPWPLPFLGTIFTKMDFRTMNKLAEVYGNIFSLRVGSEKMVVVSGYKMVKEALVTHNDSFVERPAVPLFHKVFKGTGLAMSNGYVWRAHRKFGGLHLRMFGEEKKILEHGIQQESVYLCEALKAEKGPFNPMSILNSAVSNTVACLTFGQRFDYHDEYYQRILRLDNECVQIAGSPRAQLYNACPWLLEYLPGPHQTLFSNYKQITAFLRGEVNKHREDWDPSNPRDFIDNYLTEMSKKETDPEAGFNMEGLVISCLDMMEAGTETSATTLRWGLLFMIKYPEIQKKVQEEIDRVIGQSRQPCLADRANMPYTEAVIHETQRFGDVVPLGFPKKSAKDTTLGGYFIPKGTAISTNLSSVLHDPNEWETPDTFNPGHFLDENGQFRKRNAFLPFSAGKRACLGEQLARQVIFLFFTSLLQQFTISKCPGEEPSLEGEIWFTYAPAPYRICVTSRPWPLPFLGTIFTKMDFKTMNKLAEVYGNIFSLRVGSEKMVVVSGYKLVKEALVTHNDSFVERPAIPLFHKIYKATGLTMSNGYVWRAHRKFGGLHLRMFGEEKEILEHGIQQESVYLCEAFKAEKGPFNPMSILNSAVSNTVACLTFGQRFDYHDEYYQRILRLDNECVQIAGSPRAQLYNVCPRLLEYFPGPHQTLFSNYKQITAFLRGEVNKHREDWDPSNPRDFIDNYLTEMNKKETDPEAGFNMEGLVISCLDMMEAGTETSATTLRWGLLYMMKYPEIQKKVQEEIDRVIGQSRQPCLADKAKMPYTEAVIHETQRFGDVVPLGFPKESAKDTTLGGYFIPKGTAISTNLSSVLHDPNEWETPDTFNPGHFLDENGQFRKRNAFLPFSAGKRACLGEQLARQVLFLFFTSLLQQFTVSKCPGEEPSLEGEIWFTNAPAAYHLIRHKNPANFPPGPWPLPILGNVFTDVNYKTVDQLIEKYGNIFSVRNGSDKIVYVSGFKMVKDVLITQGETFTDRPVSPLFDTLYKGRGLSFNNGYSWRKQQQFSMSHLKNFGEGRKTLEEHIQRECYFLCGAFKEEQGSPFNPLVKINNAVANVIGSLVFGHRYEYDEVDFQKRLQMSAESVFLTGSVWNQLYDAYPGIMKWLPGPHQTIISNYQKLANFLEEKVEQHRQDWDSNNPRDYIDAYLTEMEKRKNDTEAGFTIDSLVWCMVDLFEGGTETTTNTLRWALLYMIKYPDIQEKVRAEIDQVIGSRPPTMSDKANMHYTNAFIHEVLRKANLVPLNMARTARKDTTLGGYFIPKGTVMITNLTSVLYDKHEWETPDTFNPGHFLDSEGQFCRRNGFFAFSAGKRQCPGEHLAHVELFIFLTILLQTFSFSPPPGEEPSLESQVGFTQAPLPYKLCAHPR</sequence>
<dbReference type="InterPro" id="IPR036396">
    <property type="entry name" value="Cyt_P450_sf"/>
</dbReference>
<comment type="cofactor">
    <cofactor evidence="1">
        <name>heme</name>
        <dbReference type="ChEBI" id="CHEBI:30413"/>
    </cofactor>
</comment>
<keyword evidence="4" id="KW-0479">Metal-binding</keyword>
<dbReference type="PANTHER" id="PTHR24300:SF309">
    <property type="entry name" value="CYTOCHROME P450-RELATED"/>
    <property type="match status" value="1"/>
</dbReference>
<protein>
    <recommendedName>
        <fullName evidence="8">Cytochrome P450 2J2</fullName>
    </recommendedName>
</protein>
<gene>
    <name evidence="6" type="ORF">QQF64_015860</name>
</gene>
<dbReference type="SUPFAM" id="SSF48264">
    <property type="entry name" value="Cytochrome P450"/>
    <property type="match status" value="4"/>
</dbReference>
<keyword evidence="7" id="KW-1185">Reference proteome</keyword>
<keyword evidence="5" id="KW-0408">Iron</keyword>
<evidence type="ECO:0000256" key="2">
    <source>
        <dbReference type="ARBA" id="ARBA00010617"/>
    </source>
</evidence>
<comment type="similarity">
    <text evidence="2">Belongs to the cytochrome P450 family.</text>
</comment>
<accession>A0ABR3LNQ7</accession>
<reference evidence="6 7" key="1">
    <citation type="submission" date="2023-09" db="EMBL/GenBank/DDBJ databases">
        <authorList>
            <person name="Wang M."/>
        </authorList>
    </citation>
    <scope>NUCLEOTIDE SEQUENCE [LARGE SCALE GENOMIC DNA]</scope>
    <source>
        <strain evidence="6">GT-2023</strain>
        <tissue evidence="6">Liver</tissue>
    </source>
</reference>
<comment type="caution">
    <text evidence="6">The sequence shown here is derived from an EMBL/GenBank/DDBJ whole genome shotgun (WGS) entry which is preliminary data.</text>
</comment>
<evidence type="ECO:0008006" key="8">
    <source>
        <dbReference type="Google" id="ProtNLM"/>
    </source>
</evidence>
<dbReference type="InterPro" id="IPR050182">
    <property type="entry name" value="Cytochrome_P450_fam2"/>
</dbReference>
<evidence type="ECO:0000256" key="5">
    <source>
        <dbReference type="ARBA" id="ARBA00023004"/>
    </source>
</evidence>
<organism evidence="6 7">
    <name type="scientific">Cirrhinus molitorella</name>
    <name type="common">mud carp</name>
    <dbReference type="NCBI Taxonomy" id="172907"/>
    <lineage>
        <taxon>Eukaryota</taxon>
        <taxon>Metazoa</taxon>
        <taxon>Chordata</taxon>
        <taxon>Craniata</taxon>
        <taxon>Vertebrata</taxon>
        <taxon>Euteleostomi</taxon>
        <taxon>Actinopterygii</taxon>
        <taxon>Neopterygii</taxon>
        <taxon>Teleostei</taxon>
        <taxon>Ostariophysi</taxon>
        <taxon>Cypriniformes</taxon>
        <taxon>Cyprinidae</taxon>
        <taxon>Labeoninae</taxon>
        <taxon>Labeonini</taxon>
        <taxon>Cirrhinus</taxon>
    </lineage>
</organism>
<dbReference type="Gene3D" id="1.10.630.10">
    <property type="entry name" value="Cytochrome P450"/>
    <property type="match status" value="4"/>
</dbReference>
<evidence type="ECO:0000313" key="7">
    <source>
        <dbReference type="Proteomes" id="UP001558613"/>
    </source>
</evidence>
<dbReference type="PROSITE" id="PS00086">
    <property type="entry name" value="CYTOCHROME_P450"/>
    <property type="match status" value="4"/>
</dbReference>
<evidence type="ECO:0000256" key="1">
    <source>
        <dbReference type="ARBA" id="ARBA00001971"/>
    </source>
</evidence>
<dbReference type="PRINTS" id="PR00385">
    <property type="entry name" value="P450"/>
</dbReference>
<dbReference type="PRINTS" id="PR00463">
    <property type="entry name" value="EP450I"/>
</dbReference>
<name>A0ABR3LNQ7_9TELE</name>
<evidence type="ECO:0000256" key="4">
    <source>
        <dbReference type="ARBA" id="ARBA00022723"/>
    </source>
</evidence>
<dbReference type="PANTHER" id="PTHR24300">
    <property type="entry name" value="CYTOCHROME P450 508A4-RELATED"/>
    <property type="match status" value="1"/>
</dbReference>
<dbReference type="EMBL" id="JAYMGO010000020">
    <property type="protein sequence ID" value="KAL1253631.1"/>
    <property type="molecule type" value="Genomic_DNA"/>
</dbReference>
<dbReference type="InterPro" id="IPR001128">
    <property type="entry name" value="Cyt_P450"/>
</dbReference>
<dbReference type="Pfam" id="PF00067">
    <property type="entry name" value="p450"/>
    <property type="match status" value="4"/>
</dbReference>
<dbReference type="InterPro" id="IPR017972">
    <property type="entry name" value="Cyt_P450_CS"/>
</dbReference>
<proteinExistence type="inferred from homology"/>
<keyword evidence="3" id="KW-0349">Heme</keyword>
<dbReference type="Proteomes" id="UP001558613">
    <property type="component" value="Unassembled WGS sequence"/>
</dbReference>
<evidence type="ECO:0000313" key="6">
    <source>
        <dbReference type="EMBL" id="KAL1253631.1"/>
    </source>
</evidence>